<dbReference type="RefSeq" id="WP_313834023.1">
    <property type="nucleotide sequence ID" value="NZ_JAQOUE010000001.1"/>
</dbReference>
<organism evidence="1 2">
    <name type="scientific">Candidatus Nitronereus thalassa</name>
    <dbReference type="NCBI Taxonomy" id="3020898"/>
    <lineage>
        <taxon>Bacteria</taxon>
        <taxon>Pseudomonadati</taxon>
        <taxon>Nitrospirota</taxon>
        <taxon>Nitrospiria</taxon>
        <taxon>Nitrospirales</taxon>
        <taxon>Nitrospiraceae</taxon>
        <taxon>Candidatus Nitronereus</taxon>
    </lineage>
</organism>
<gene>
    <name evidence="1" type="ORF">PPG34_13950</name>
</gene>
<dbReference type="Proteomes" id="UP001250932">
    <property type="component" value="Unassembled WGS sequence"/>
</dbReference>
<name>A0ABU3KAM2_9BACT</name>
<comment type="caution">
    <text evidence="1">The sequence shown here is derived from an EMBL/GenBank/DDBJ whole genome shotgun (WGS) entry which is preliminary data.</text>
</comment>
<evidence type="ECO:0000313" key="2">
    <source>
        <dbReference type="Proteomes" id="UP001250932"/>
    </source>
</evidence>
<evidence type="ECO:0008006" key="3">
    <source>
        <dbReference type="Google" id="ProtNLM"/>
    </source>
</evidence>
<dbReference type="EMBL" id="JAQOUE010000001">
    <property type="protein sequence ID" value="MDT7043456.1"/>
    <property type="molecule type" value="Genomic_DNA"/>
</dbReference>
<proteinExistence type="predicted"/>
<reference evidence="1 2" key="1">
    <citation type="journal article" date="2023" name="ISME J.">
        <title>Cultivation and genomic characterization of novel and ubiquitous marine nitrite-oxidizing bacteria from the Nitrospirales.</title>
        <authorList>
            <person name="Mueller A.J."/>
            <person name="Daebeler A."/>
            <person name="Herbold C.W."/>
            <person name="Kirkegaard R.H."/>
            <person name="Daims H."/>
        </authorList>
    </citation>
    <scope>NUCLEOTIDE SEQUENCE [LARGE SCALE GENOMIC DNA]</scope>
    <source>
        <strain evidence="1 2">EB</strain>
    </source>
</reference>
<sequence>MLNVGRYVIVMALVGMLLPLSNTSAATVSERESLRGLSGIVLKPMVFVSTPTNVHEELPLSDLTREIESQFRKSGMLLDEQVSDGSTERPYLEIQGAVTQIAANYYAYTIVMELHQEVFLMRNASRPLVVTWSEGTLSTGDIQKFQDRIRLLVSMFIQDFQTMNESRSPSRPLSLRPSGAT</sequence>
<accession>A0ABU3KAM2</accession>
<evidence type="ECO:0000313" key="1">
    <source>
        <dbReference type="EMBL" id="MDT7043456.1"/>
    </source>
</evidence>
<keyword evidence="2" id="KW-1185">Reference proteome</keyword>
<protein>
    <recommendedName>
        <fullName evidence="3">DUF4136 domain-containing protein</fullName>
    </recommendedName>
</protein>